<feature type="domain" description="CBS" evidence="7">
    <location>
        <begin position="301"/>
        <end position="354"/>
    </location>
</feature>
<dbReference type="PANTHER" id="PTHR43117">
    <property type="entry name" value="OSMOPROTECTANT IMPORT ATP-BINDING PROTEIN OSMV"/>
    <property type="match status" value="1"/>
</dbReference>
<dbReference type="PROSITE" id="PS50893">
    <property type="entry name" value="ABC_TRANSPORTER_2"/>
    <property type="match status" value="1"/>
</dbReference>
<dbReference type="SUPFAM" id="SSF52540">
    <property type="entry name" value="P-loop containing nucleoside triphosphate hydrolases"/>
    <property type="match status" value="1"/>
</dbReference>
<dbReference type="InterPro" id="IPR000644">
    <property type="entry name" value="CBS_dom"/>
</dbReference>
<dbReference type="InterPro" id="IPR046342">
    <property type="entry name" value="CBS_dom_sf"/>
</dbReference>
<dbReference type="Proteomes" id="UP001595640">
    <property type="component" value="Unassembled WGS sequence"/>
</dbReference>
<dbReference type="RefSeq" id="WP_019017122.1">
    <property type="nucleotide sequence ID" value="NZ_BMXD01000004.1"/>
</dbReference>
<comment type="caution">
    <text evidence="8">The sequence shown here is derived from an EMBL/GenBank/DDBJ whole genome shotgun (WGS) entry which is preliminary data.</text>
</comment>
<dbReference type="EMBL" id="JBHRUH010000050">
    <property type="protein sequence ID" value="MFC3294523.1"/>
    <property type="molecule type" value="Genomic_DNA"/>
</dbReference>
<dbReference type="InterPro" id="IPR003593">
    <property type="entry name" value="AAA+_ATPase"/>
</dbReference>
<dbReference type="PROSITE" id="PS51371">
    <property type="entry name" value="CBS"/>
    <property type="match status" value="1"/>
</dbReference>
<evidence type="ECO:0000256" key="4">
    <source>
        <dbReference type="ARBA" id="ARBA00022840"/>
    </source>
</evidence>
<evidence type="ECO:0000256" key="3">
    <source>
        <dbReference type="ARBA" id="ARBA00022741"/>
    </source>
</evidence>
<gene>
    <name evidence="8" type="ORF">ACFOEI_21075</name>
</gene>
<keyword evidence="4 8" id="KW-0067">ATP-binding</keyword>
<keyword evidence="3" id="KW-0547">Nucleotide-binding</keyword>
<keyword evidence="2" id="KW-0813">Transport</keyword>
<dbReference type="InterPro" id="IPR027417">
    <property type="entry name" value="P-loop_NTPase"/>
</dbReference>
<dbReference type="Pfam" id="PF00571">
    <property type="entry name" value="CBS"/>
    <property type="match status" value="1"/>
</dbReference>
<reference evidence="9" key="1">
    <citation type="journal article" date="2019" name="Int. J. Syst. Evol. Microbiol.">
        <title>The Global Catalogue of Microorganisms (GCM) 10K type strain sequencing project: providing services to taxonomists for standard genome sequencing and annotation.</title>
        <authorList>
            <consortium name="The Broad Institute Genomics Platform"/>
            <consortium name="The Broad Institute Genome Sequencing Center for Infectious Disease"/>
            <person name="Wu L."/>
            <person name="Ma J."/>
        </authorList>
    </citation>
    <scope>NUCLEOTIDE SEQUENCE [LARGE SCALE GENOMIC DNA]</scope>
    <source>
        <strain evidence="9">KCTC 12847</strain>
    </source>
</reference>
<dbReference type="Gene3D" id="3.10.580.10">
    <property type="entry name" value="CBS-domain"/>
    <property type="match status" value="1"/>
</dbReference>
<evidence type="ECO:0000259" key="6">
    <source>
        <dbReference type="PROSITE" id="PS50893"/>
    </source>
</evidence>
<dbReference type="InterPro" id="IPR017871">
    <property type="entry name" value="ABC_transporter-like_CS"/>
</dbReference>
<evidence type="ECO:0000256" key="5">
    <source>
        <dbReference type="PROSITE-ProRule" id="PRU00703"/>
    </source>
</evidence>
<dbReference type="Pfam" id="PF00005">
    <property type="entry name" value="ABC_tran"/>
    <property type="match status" value="1"/>
</dbReference>
<dbReference type="SUPFAM" id="SSF54631">
    <property type="entry name" value="CBS-domain pair"/>
    <property type="match status" value="1"/>
</dbReference>
<accession>A0ABV7M6J2</accession>
<sequence>MIELQGLTKIYGDKTVVDDVSLRVDSGEFGVLIGPSGCGKSTTLRMINRLIPASRGRILLGEDDITRLPVEQLRRRIGYAIQSIGLFPHWSVAKNIAVVPGLLKWPKSRIDERVDELMGLFHLDAGELRDKYPHQLSGGQAQRVGVARALAADPEVLLMDEPFGAVDPLTREVLQDELLRVHRHTRKTIIFVTHDMDEALKLASRIALLNAGRLVQYDRPIELLTRPANDFVRSFIGKADLGLKLLSRRWVHQYQQPATLRGASDESVRISGYAWEVDKEGRPVCLHGGRLHAEDTQERTGVTPEWSATPDMTMKEALSRMVWFRVMVLPVLDSEGRLVGEVTMHGVMGQQPCA</sequence>
<dbReference type="PANTHER" id="PTHR43117:SF5">
    <property type="entry name" value="GLYCINE BETAINE UPTAKE SYSTEM ATP-BINDING PROTEIN YEHX"/>
    <property type="match status" value="1"/>
</dbReference>
<evidence type="ECO:0000259" key="7">
    <source>
        <dbReference type="PROSITE" id="PS51371"/>
    </source>
</evidence>
<keyword evidence="9" id="KW-1185">Reference proteome</keyword>
<dbReference type="InterPro" id="IPR003439">
    <property type="entry name" value="ABC_transporter-like_ATP-bd"/>
</dbReference>
<organism evidence="8 9">
    <name type="scientific">Modicisalibacter luteus</name>
    <dbReference type="NCBI Taxonomy" id="453962"/>
    <lineage>
        <taxon>Bacteria</taxon>
        <taxon>Pseudomonadati</taxon>
        <taxon>Pseudomonadota</taxon>
        <taxon>Gammaproteobacteria</taxon>
        <taxon>Oceanospirillales</taxon>
        <taxon>Halomonadaceae</taxon>
        <taxon>Modicisalibacter</taxon>
    </lineage>
</organism>
<comment type="similarity">
    <text evidence="1">Belongs to the ABC transporter superfamily.</text>
</comment>
<evidence type="ECO:0000256" key="1">
    <source>
        <dbReference type="ARBA" id="ARBA00005417"/>
    </source>
</evidence>
<keyword evidence="5" id="KW-0129">CBS domain</keyword>
<feature type="domain" description="ABC transporter" evidence="6">
    <location>
        <begin position="2"/>
        <end position="236"/>
    </location>
</feature>
<protein>
    <submittedName>
        <fullName evidence="8">ABC transporter ATP-binding protein</fullName>
    </submittedName>
</protein>
<dbReference type="PROSITE" id="PS00211">
    <property type="entry name" value="ABC_TRANSPORTER_1"/>
    <property type="match status" value="1"/>
</dbReference>
<proteinExistence type="inferred from homology"/>
<dbReference type="SMART" id="SM00382">
    <property type="entry name" value="AAA"/>
    <property type="match status" value="1"/>
</dbReference>
<evidence type="ECO:0000256" key="2">
    <source>
        <dbReference type="ARBA" id="ARBA00022448"/>
    </source>
</evidence>
<name>A0ABV7M6J2_9GAMM</name>
<evidence type="ECO:0000313" key="8">
    <source>
        <dbReference type="EMBL" id="MFC3294523.1"/>
    </source>
</evidence>
<evidence type="ECO:0000313" key="9">
    <source>
        <dbReference type="Proteomes" id="UP001595640"/>
    </source>
</evidence>
<dbReference type="GO" id="GO:0005524">
    <property type="term" value="F:ATP binding"/>
    <property type="evidence" value="ECO:0007669"/>
    <property type="project" value="UniProtKB-KW"/>
</dbReference>
<dbReference type="Gene3D" id="3.40.50.300">
    <property type="entry name" value="P-loop containing nucleotide triphosphate hydrolases"/>
    <property type="match status" value="1"/>
</dbReference>